<accession>A0A8S8X9L3</accession>
<dbReference type="SUPFAM" id="SSF46458">
    <property type="entry name" value="Globin-like"/>
    <property type="match status" value="1"/>
</dbReference>
<dbReference type="Proteomes" id="UP000681075">
    <property type="component" value="Unassembled WGS sequence"/>
</dbReference>
<keyword evidence="5" id="KW-0813">Transport</keyword>
<keyword evidence="2 5" id="KW-0561">Oxygen transport</keyword>
<dbReference type="PANTHER" id="PTHR43396">
    <property type="entry name" value="FLAVOHEMOPROTEIN"/>
    <property type="match status" value="1"/>
</dbReference>
<protein>
    <submittedName>
        <fullName evidence="7">Hemoglobin</fullName>
    </submittedName>
</protein>
<comment type="caution">
    <text evidence="7">The sequence shown here is derived from an EMBL/GenBank/DDBJ whole genome shotgun (WGS) entry which is preliminary data.</text>
</comment>
<evidence type="ECO:0000313" key="7">
    <source>
        <dbReference type="EMBL" id="GIL40153.1"/>
    </source>
</evidence>
<dbReference type="PANTHER" id="PTHR43396:SF3">
    <property type="entry name" value="FLAVOHEMOPROTEIN"/>
    <property type="match status" value="1"/>
</dbReference>
<evidence type="ECO:0000256" key="2">
    <source>
        <dbReference type="ARBA" id="ARBA00022621"/>
    </source>
</evidence>
<keyword evidence="1 5" id="KW-0349">Heme</keyword>
<dbReference type="GO" id="GO:0071949">
    <property type="term" value="F:FAD binding"/>
    <property type="evidence" value="ECO:0007669"/>
    <property type="project" value="TreeGrafter"/>
</dbReference>
<dbReference type="AlphaFoldDB" id="A0A8S8X9L3"/>
<dbReference type="GO" id="GO:0071500">
    <property type="term" value="P:cellular response to nitrosative stress"/>
    <property type="evidence" value="ECO:0007669"/>
    <property type="project" value="TreeGrafter"/>
</dbReference>
<dbReference type="Gene3D" id="1.10.490.10">
    <property type="entry name" value="Globins"/>
    <property type="match status" value="1"/>
</dbReference>
<dbReference type="Pfam" id="PF00042">
    <property type="entry name" value="Globin"/>
    <property type="match status" value="1"/>
</dbReference>
<evidence type="ECO:0000256" key="1">
    <source>
        <dbReference type="ARBA" id="ARBA00022617"/>
    </source>
</evidence>
<dbReference type="PROSITE" id="PS01033">
    <property type="entry name" value="GLOBIN"/>
    <property type="match status" value="1"/>
</dbReference>
<dbReference type="RefSeq" id="WP_420243262.1">
    <property type="nucleotide sequence ID" value="NZ_BOPV01000001.1"/>
</dbReference>
<evidence type="ECO:0000313" key="8">
    <source>
        <dbReference type="Proteomes" id="UP000681075"/>
    </source>
</evidence>
<dbReference type="InterPro" id="IPR000971">
    <property type="entry name" value="Globin"/>
</dbReference>
<dbReference type="GO" id="GO:0019825">
    <property type="term" value="F:oxygen binding"/>
    <property type="evidence" value="ECO:0007669"/>
    <property type="project" value="InterPro"/>
</dbReference>
<keyword evidence="8" id="KW-1185">Reference proteome</keyword>
<dbReference type="GO" id="GO:0008941">
    <property type="term" value="F:nitric oxide dioxygenase NAD(P)H activity"/>
    <property type="evidence" value="ECO:0007669"/>
    <property type="project" value="TreeGrafter"/>
</dbReference>
<keyword evidence="4" id="KW-0408">Iron</keyword>
<dbReference type="InterPro" id="IPR009050">
    <property type="entry name" value="Globin-like_sf"/>
</dbReference>
<reference evidence="7" key="1">
    <citation type="submission" date="2021-02" db="EMBL/GenBank/DDBJ databases">
        <title>Genome sequence of Rhodospirillales sp. strain TMPK1 isolated from soil.</title>
        <authorList>
            <person name="Nakai R."/>
            <person name="Kusada H."/>
            <person name="Tamaki H."/>
        </authorList>
    </citation>
    <scope>NUCLEOTIDE SEQUENCE</scope>
    <source>
        <strain evidence="7">TMPK1</strain>
    </source>
</reference>
<evidence type="ECO:0000256" key="5">
    <source>
        <dbReference type="RuleBase" id="RU000356"/>
    </source>
</evidence>
<dbReference type="GO" id="GO:0046872">
    <property type="term" value="F:metal ion binding"/>
    <property type="evidence" value="ECO:0007669"/>
    <property type="project" value="UniProtKB-KW"/>
</dbReference>
<evidence type="ECO:0000256" key="4">
    <source>
        <dbReference type="ARBA" id="ARBA00023004"/>
    </source>
</evidence>
<sequence length="137" mass="14934">MTPAQKALVRASFDKVQPIASAAAALFYGKLFELDPALKPLFKGDMNEQGRKLMAMIGTAVSNLDKLDVLIPAVQALGRRHNRYGVIDSHYTTVAAALLWTLERGLGDDFTPATREAWTVVYTVLADTMKAAQKEAP</sequence>
<proteinExistence type="inferred from homology"/>
<dbReference type="CDD" id="cd12131">
    <property type="entry name" value="HGbI-like"/>
    <property type="match status" value="1"/>
</dbReference>
<name>A0A8S8X9L3_9PROT</name>
<dbReference type="PRINTS" id="PR01907">
    <property type="entry name" value="WORMGLOBIN"/>
</dbReference>
<dbReference type="EMBL" id="BOPV01000001">
    <property type="protein sequence ID" value="GIL40153.1"/>
    <property type="molecule type" value="Genomic_DNA"/>
</dbReference>
<evidence type="ECO:0000256" key="3">
    <source>
        <dbReference type="ARBA" id="ARBA00022723"/>
    </source>
</evidence>
<dbReference type="GO" id="GO:0046210">
    <property type="term" value="P:nitric oxide catabolic process"/>
    <property type="evidence" value="ECO:0007669"/>
    <property type="project" value="TreeGrafter"/>
</dbReference>
<keyword evidence="3" id="KW-0479">Metal-binding</keyword>
<dbReference type="GO" id="GO:0020037">
    <property type="term" value="F:heme binding"/>
    <property type="evidence" value="ECO:0007669"/>
    <property type="project" value="InterPro"/>
</dbReference>
<dbReference type="GO" id="GO:0005344">
    <property type="term" value="F:oxygen carrier activity"/>
    <property type="evidence" value="ECO:0007669"/>
    <property type="project" value="UniProtKB-KW"/>
</dbReference>
<organism evidence="7 8">
    <name type="scientific">Roseiterribacter gracilis</name>
    <dbReference type="NCBI Taxonomy" id="2812848"/>
    <lineage>
        <taxon>Bacteria</taxon>
        <taxon>Pseudomonadati</taxon>
        <taxon>Pseudomonadota</taxon>
        <taxon>Alphaproteobacteria</taxon>
        <taxon>Rhodospirillales</taxon>
        <taxon>Roseiterribacteraceae</taxon>
        <taxon>Roseiterribacter</taxon>
    </lineage>
</organism>
<gene>
    <name evidence="7" type="ORF">TMPK1_23900</name>
</gene>
<dbReference type="InterPro" id="IPR012292">
    <property type="entry name" value="Globin/Proto"/>
</dbReference>
<evidence type="ECO:0000259" key="6">
    <source>
        <dbReference type="PROSITE" id="PS01033"/>
    </source>
</evidence>
<feature type="domain" description="Globin" evidence="6">
    <location>
        <begin position="1"/>
        <end position="134"/>
    </location>
</feature>
<comment type="similarity">
    <text evidence="5">Belongs to the globin family.</text>
</comment>